<dbReference type="Proteomes" id="UP000180043">
    <property type="component" value="Unassembled WGS sequence"/>
</dbReference>
<name>A0A1S1LLZ4_MYCCH</name>
<dbReference type="Gene3D" id="3.40.1190.20">
    <property type="match status" value="1"/>
</dbReference>
<accession>A0A1S1LLZ4</accession>
<comment type="similarity">
    <text evidence="1">Belongs to the carbohydrate kinase PfkB family.</text>
</comment>
<keyword evidence="2" id="KW-0808">Transferase</keyword>
<dbReference type="PANTHER" id="PTHR43085:SF1">
    <property type="entry name" value="PSEUDOURIDINE KINASE-RELATED"/>
    <property type="match status" value="1"/>
</dbReference>
<dbReference type="AlphaFoldDB" id="A0A1S1LLZ4"/>
<feature type="domain" description="Carbohydrate kinase PfkB" evidence="6">
    <location>
        <begin position="9"/>
        <end position="294"/>
    </location>
</feature>
<evidence type="ECO:0000313" key="7">
    <source>
        <dbReference type="EMBL" id="OHU54102.1"/>
    </source>
</evidence>
<dbReference type="GO" id="GO:0005524">
    <property type="term" value="F:ATP binding"/>
    <property type="evidence" value="ECO:0007669"/>
    <property type="project" value="UniProtKB-KW"/>
</dbReference>
<evidence type="ECO:0000256" key="2">
    <source>
        <dbReference type="ARBA" id="ARBA00022679"/>
    </source>
</evidence>
<evidence type="ECO:0000256" key="4">
    <source>
        <dbReference type="ARBA" id="ARBA00022777"/>
    </source>
</evidence>
<dbReference type="PANTHER" id="PTHR43085">
    <property type="entry name" value="HEXOKINASE FAMILY MEMBER"/>
    <property type="match status" value="1"/>
</dbReference>
<proteinExistence type="inferred from homology"/>
<dbReference type="Pfam" id="PF00294">
    <property type="entry name" value="PfkB"/>
    <property type="match status" value="1"/>
</dbReference>
<sequence>MPDRDGLIVCGETLVDVVPAADGLWRSVPGGGPYNTAIAAARLGTRTALLTQVSHDVFGRRCIDNLTAAGVDESLVIRRDVPTTLAIAEIDELGVAQYRFYWQGTTNDVAPPSLPVAALAPVAVWAGSIASVLWPGREALRAWIVEHYSDAPLIFDVNVRPTLLGDRQTYIERITSWLALAEVARASTEDLQFLYPGVSIAGVVGRWFDDYPRIRIALITCGAAGSLAFRRGESSPLRIPAHQVSVVDTVGAGDTYTGTFLDGFYQRRLDLPEALRRAAVASALTCTRPGAQPPDAAELANELRRIGS</sequence>
<dbReference type="InterPro" id="IPR050306">
    <property type="entry name" value="PfkB_Carbo_kinase"/>
</dbReference>
<dbReference type="InterPro" id="IPR029056">
    <property type="entry name" value="Ribokinase-like"/>
</dbReference>
<dbReference type="CDD" id="cd01167">
    <property type="entry name" value="bac_FRK"/>
    <property type="match status" value="1"/>
</dbReference>
<keyword evidence="3" id="KW-0547">Nucleotide-binding</keyword>
<evidence type="ECO:0000256" key="1">
    <source>
        <dbReference type="ARBA" id="ARBA00010688"/>
    </source>
</evidence>
<dbReference type="EMBL" id="MLIQ01000017">
    <property type="protein sequence ID" value="OHU54102.1"/>
    <property type="molecule type" value="Genomic_DNA"/>
</dbReference>
<comment type="caution">
    <text evidence="7">The sequence shown here is derived from an EMBL/GenBank/DDBJ whole genome shotgun (WGS) entry which is preliminary data.</text>
</comment>
<evidence type="ECO:0000313" key="8">
    <source>
        <dbReference type="Proteomes" id="UP000180043"/>
    </source>
</evidence>
<keyword evidence="5" id="KW-0067">ATP-binding</keyword>
<evidence type="ECO:0000256" key="5">
    <source>
        <dbReference type="ARBA" id="ARBA00022840"/>
    </source>
</evidence>
<evidence type="ECO:0000259" key="6">
    <source>
        <dbReference type="Pfam" id="PF00294"/>
    </source>
</evidence>
<dbReference type="SUPFAM" id="SSF53613">
    <property type="entry name" value="Ribokinase-like"/>
    <property type="match status" value="1"/>
</dbReference>
<evidence type="ECO:0000256" key="3">
    <source>
        <dbReference type="ARBA" id="ARBA00022741"/>
    </source>
</evidence>
<reference evidence="7 8" key="1">
    <citation type="submission" date="2016-10" db="EMBL/GenBank/DDBJ databases">
        <title>Evaluation of Human, Veterinary and Environmental Mycobacterium chelonae Isolates by Core Genome Phylogenomic Analysis, Targeted Gene Comparison, and Anti-microbial Susceptibility Patterns: A Tale of Mistaken Identities.</title>
        <authorList>
            <person name="Fogelson S.B."/>
            <person name="Camus A.C."/>
            <person name="Lorenz W."/>
            <person name="Vasireddy R."/>
            <person name="Vasireddy S."/>
            <person name="Smith T."/>
            <person name="Brown-Elliott B.A."/>
            <person name="Wallace R.J.Jr."/>
            <person name="Hasan N.A."/>
            <person name="Reischl U."/>
            <person name="Sanchez S."/>
        </authorList>
    </citation>
    <scope>NUCLEOTIDE SEQUENCE [LARGE SCALE GENOMIC DNA]</scope>
    <source>
        <strain evidence="7 8">15515</strain>
    </source>
</reference>
<protein>
    <submittedName>
        <fullName evidence="7">Fructokinase</fullName>
    </submittedName>
</protein>
<gene>
    <name evidence="7" type="ORF">BKG82_17615</name>
</gene>
<dbReference type="GO" id="GO:0016301">
    <property type="term" value="F:kinase activity"/>
    <property type="evidence" value="ECO:0007669"/>
    <property type="project" value="UniProtKB-KW"/>
</dbReference>
<keyword evidence="4 7" id="KW-0418">Kinase</keyword>
<organism evidence="7 8">
    <name type="scientific">Mycobacteroides chelonae</name>
    <name type="common">Mycobacterium chelonae</name>
    <dbReference type="NCBI Taxonomy" id="1774"/>
    <lineage>
        <taxon>Bacteria</taxon>
        <taxon>Bacillati</taxon>
        <taxon>Actinomycetota</taxon>
        <taxon>Actinomycetes</taxon>
        <taxon>Mycobacteriales</taxon>
        <taxon>Mycobacteriaceae</taxon>
        <taxon>Mycobacteroides</taxon>
    </lineage>
</organism>
<dbReference type="RefSeq" id="WP_057968996.1">
    <property type="nucleotide sequence ID" value="NZ_MLII01000037.1"/>
</dbReference>
<dbReference type="InterPro" id="IPR011611">
    <property type="entry name" value="PfkB_dom"/>
</dbReference>